<dbReference type="EMBL" id="LR134182">
    <property type="protein sequence ID" value="VEB41963.1"/>
    <property type="molecule type" value="Genomic_DNA"/>
</dbReference>
<name>A0A447TAR0_CHRVL</name>
<dbReference type="AlphaFoldDB" id="A0A447TAR0"/>
<dbReference type="Proteomes" id="UP000275777">
    <property type="component" value="Chromosome"/>
</dbReference>
<dbReference type="InterPro" id="IPR016195">
    <property type="entry name" value="Pol/histidinol_Pase-like"/>
</dbReference>
<organism evidence="1 2">
    <name type="scientific">Chromobacterium violaceum</name>
    <dbReference type="NCBI Taxonomy" id="536"/>
    <lineage>
        <taxon>Bacteria</taxon>
        <taxon>Pseudomonadati</taxon>
        <taxon>Pseudomonadota</taxon>
        <taxon>Betaproteobacteria</taxon>
        <taxon>Neisseriales</taxon>
        <taxon>Chromobacteriaceae</taxon>
        <taxon>Chromobacterium</taxon>
    </lineage>
</organism>
<dbReference type="Gene3D" id="3.20.20.140">
    <property type="entry name" value="Metal-dependent hydrolases"/>
    <property type="match status" value="1"/>
</dbReference>
<sequence length="66" mass="7258">MANIDLHFHSRTSDGALTPTEVIDRAAARAPALLALTDHDCTGGWPRRPRPPRGAAYLFSTAWKCR</sequence>
<reference evidence="1 2" key="1">
    <citation type="submission" date="2018-12" db="EMBL/GenBank/DDBJ databases">
        <authorList>
            <consortium name="Pathogen Informatics"/>
        </authorList>
    </citation>
    <scope>NUCLEOTIDE SEQUENCE [LARGE SCALE GENOMIC DNA]</scope>
    <source>
        <strain evidence="1 2">NCTC9695</strain>
    </source>
</reference>
<evidence type="ECO:0000313" key="1">
    <source>
        <dbReference type="EMBL" id="VEB41963.1"/>
    </source>
</evidence>
<evidence type="ECO:0000313" key="2">
    <source>
        <dbReference type="Proteomes" id="UP000275777"/>
    </source>
</evidence>
<gene>
    <name evidence="1" type="ORF">NCTC9695_02405</name>
</gene>
<accession>A0A447TAR0</accession>
<proteinExistence type="predicted"/>
<protein>
    <submittedName>
        <fullName evidence="1">PHP domain</fullName>
    </submittedName>
</protein>
<dbReference type="SUPFAM" id="SSF89550">
    <property type="entry name" value="PHP domain-like"/>
    <property type="match status" value="1"/>
</dbReference>